<reference evidence="3 4" key="1">
    <citation type="submission" date="2022-06" db="EMBL/GenBank/DDBJ databases">
        <title>Sequencing the genomes of 1000 actinobacteria strains.</title>
        <authorList>
            <person name="Klenk H.-P."/>
        </authorList>
    </citation>
    <scope>NUCLEOTIDE SEQUENCE [LARGE SCALE GENOMIC DNA]</scope>
    <source>
        <strain evidence="3 4">DSM 41656</strain>
    </source>
</reference>
<dbReference type="PANTHER" id="PTHR35174:SF4">
    <property type="entry name" value="BLL7163 PROTEIN"/>
    <property type="match status" value="1"/>
</dbReference>
<evidence type="ECO:0000313" key="4">
    <source>
        <dbReference type="Proteomes" id="UP001206483"/>
    </source>
</evidence>
<keyword evidence="4" id="KW-1185">Reference proteome</keyword>
<evidence type="ECO:0000259" key="2">
    <source>
        <dbReference type="Pfam" id="PF03795"/>
    </source>
</evidence>
<dbReference type="EMBL" id="JAMZDX010000003">
    <property type="protein sequence ID" value="MCP2309725.1"/>
    <property type="molecule type" value="Genomic_DNA"/>
</dbReference>
<dbReference type="Gene3D" id="3.30.70.1060">
    <property type="entry name" value="Dimeric alpha+beta barrel"/>
    <property type="match status" value="1"/>
</dbReference>
<dbReference type="Proteomes" id="UP001206483">
    <property type="component" value="Unassembled WGS sequence"/>
</dbReference>
<dbReference type="InterPro" id="IPR011008">
    <property type="entry name" value="Dimeric_a/b-barrel"/>
</dbReference>
<comment type="similarity">
    <text evidence="1">Belongs to the YciI family.</text>
</comment>
<evidence type="ECO:0000256" key="1">
    <source>
        <dbReference type="ARBA" id="ARBA00007689"/>
    </source>
</evidence>
<comment type="caution">
    <text evidence="3">The sequence shown here is derived from an EMBL/GenBank/DDBJ whole genome shotgun (WGS) entry which is preliminary data.</text>
</comment>
<dbReference type="PANTHER" id="PTHR35174">
    <property type="entry name" value="BLL7171 PROTEIN-RELATED"/>
    <property type="match status" value="1"/>
</dbReference>
<evidence type="ECO:0000313" key="3">
    <source>
        <dbReference type="EMBL" id="MCP2309725.1"/>
    </source>
</evidence>
<dbReference type="InterPro" id="IPR005545">
    <property type="entry name" value="YCII"/>
</dbReference>
<gene>
    <name evidence="3" type="ORF">FHR36_002858</name>
</gene>
<sequence>MRFMMLVKATDDSEAGVLPTREMLEEMNRYNEELIKAGVLLAADGLQSSSHGFRVTYDGRGGSTVTDGPFTETKELLAGYWLIDVSSREEALEWARKVPFGAGETLEVRRVFDPTDFPEATAEMVEAEQAWRDANQRPIGG</sequence>
<name>A0ABT1IX51_9ACTN</name>
<dbReference type="Pfam" id="PF03795">
    <property type="entry name" value="YCII"/>
    <property type="match status" value="1"/>
</dbReference>
<proteinExistence type="inferred from homology"/>
<organism evidence="3 4">
    <name type="scientific">Kitasatospora paracochleata</name>
    <dbReference type="NCBI Taxonomy" id="58354"/>
    <lineage>
        <taxon>Bacteria</taxon>
        <taxon>Bacillati</taxon>
        <taxon>Actinomycetota</taxon>
        <taxon>Actinomycetes</taxon>
        <taxon>Kitasatosporales</taxon>
        <taxon>Streptomycetaceae</taxon>
        <taxon>Kitasatospora</taxon>
    </lineage>
</organism>
<feature type="domain" description="YCII-related" evidence="2">
    <location>
        <begin position="1"/>
        <end position="113"/>
    </location>
</feature>
<dbReference type="SUPFAM" id="SSF54909">
    <property type="entry name" value="Dimeric alpha+beta barrel"/>
    <property type="match status" value="1"/>
</dbReference>
<dbReference type="RefSeq" id="WP_253796947.1">
    <property type="nucleotide sequence ID" value="NZ_BAAAUB010000008.1"/>
</dbReference>
<accession>A0ABT1IX51</accession>
<protein>
    <recommendedName>
        <fullName evidence="2">YCII-related domain-containing protein</fullName>
    </recommendedName>
</protein>